<evidence type="ECO:0000313" key="11">
    <source>
        <dbReference type="Proteomes" id="UP000799436"/>
    </source>
</evidence>
<feature type="transmembrane region" description="Helical" evidence="8">
    <location>
        <begin position="72"/>
        <end position="95"/>
    </location>
</feature>
<evidence type="ECO:0000256" key="2">
    <source>
        <dbReference type="ARBA" id="ARBA00004477"/>
    </source>
</evidence>
<protein>
    <submittedName>
        <fullName evidence="10">TPT-domain-containing protein</fullName>
    </submittedName>
</protein>
<dbReference type="EMBL" id="ML995913">
    <property type="protein sequence ID" value="KAF2764686.1"/>
    <property type="molecule type" value="Genomic_DNA"/>
</dbReference>
<accession>A0A6G1KVN3</accession>
<evidence type="ECO:0000256" key="5">
    <source>
        <dbReference type="ARBA" id="ARBA00022692"/>
    </source>
</evidence>
<evidence type="ECO:0000256" key="6">
    <source>
        <dbReference type="ARBA" id="ARBA00022989"/>
    </source>
</evidence>
<dbReference type="AlphaFoldDB" id="A0A6G1KVN3"/>
<feature type="domain" description="Sugar phosphate transporter" evidence="9">
    <location>
        <begin position="44"/>
        <end position="329"/>
    </location>
</feature>
<dbReference type="GO" id="GO:0005789">
    <property type="term" value="C:endoplasmic reticulum membrane"/>
    <property type="evidence" value="ECO:0007669"/>
    <property type="project" value="UniProtKB-SubCell"/>
</dbReference>
<feature type="transmembrane region" description="Helical" evidence="8">
    <location>
        <begin position="160"/>
        <end position="178"/>
    </location>
</feature>
<evidence type="ECO:0000256" key="4">
    <source>
        <dbReference type="ARBA" id="ARBA00011182"/>
    </source>
</evidence>
<organism evidence="10 11">
    <name type="scientific">Teratosphaeria nubilosa</name>
    <dbReference type="NCBI Taxonomy" id="161662"/>
    <lineage>
        <taxon>Eukaryota</taxon>
        <taxon>Fungi</taxon>
        <taxon>Dikarya</taxon>
        <taxon>Ascomycota</taxon>
        <taxon>Pezizomycotina</taxon>
        <taxon>Dothideomycetes</taxon>
        <taxon>Dothideomycetidae</taxon>
        <taxon>Mycosphaerellales</taxon>
        <taxon>Teratosphaeriaceae</taxon>
        <taxon>Teratosphaeria</taxon>
    </lineage>
</organism>
<comment type="similarity">
    <text evidence="3">Belongs to the TPT transporter family. SLC35D subfamily.</text>
</comment>
<dbReference type="Pfam" id="PF03151">
    <property type="entry name" value="TPT"/>
    <property type="match status" value="1"/>
</dbReference>
<dbReference type="PANTHER" id="PTHR11132">
    <property type="entry name" value="SOLUTE CARRIER FAMILY 35"/>
    <property type="match status" value="1"/>
</dbReference>
<evidence type="ECO:0000256" key="3">
    <source>
        <dbReference type="ARBA" id="ARBA00010425"/>
    </source>
</evidence>
<dbReference type="InterPro" id="IPR004853">
    <property type="entry name" value="Sugar_P_trans_dom"/>
</dbReference>
<feature type="transmembrane region" description="Helical" evidence="8">
    <location>
        <begin position="184"/>
        <end position="203"/>
    </location>
</feature>
<evidence type="ECO:0000256" key="1">
    <source>
        <dbReference type="ARBA" id="ARBA00003420"/>
    </source>
</evidence>
<dbReference type="OrthoDB" id="10261634at2759"/>
<evidence type="ECO:0000313" key="10">
    <source>
        <dbReference type="EMBL" id="KAF2764686.1"/>
    </source>
</evidence>
<keyword evidence="6 8" id="KW-1133">Transmembrane helix</keyword>
<evidence type="ECO:0000256" key="8">
    <source>
        <dbReference type="SAM" id="Phobius"/>
    </source>
</evidence>
<dbReference type="InterPro" id="IPR050186">
    <property type="entry name" value="TPT_transporter"/>
</dbReference>
<feature type="transmembrane region" description="Helical" evidence="8">
    <location>
        <begin position="107"/>
        <end position="129"/>
    </location>
</feature>
<feature type="transmembrane region" description="Helical" evidence="8">
    <location>
        <begin position="215"/>
        <end position="237"/>
    </location>
</feature>
<evidence type="ECO:0000259" key="9">
    <source>
        <dbReference type="Pfam" id="PF03151"/>
    </source>
</evidence>
<comment type="subcellular location">
    <subcellularLocation>
        <location evidence="2">Endoplasmic reticulum membrane</location>
        <topology evidence="2">Multi-pass membrane protein</topology>
    </subcellularLocation>
</comment>
<keyword evidence="7 8" id="KW-0472">Membrane</keyword>
<name>A0A6G1KVN3_9PEZI</name>
<keyword evidence="5 8" id="KW-0812">Transmembrane</keyword>
<feature type="transmembrane region" description="Helical" evidence="8">
    <location>
        <begin position="312"/>
        <end position="329"/>
    </location>
</feature>
<comment type="function">
    <text evidence="1">Involved in the import of GDP-mannose from the cytoplasm into the Golgi lumen.</text>
</comment>
<keyword evidence="11" id="KW-1185">Reference proteome</keyword>
<evidence type="ECO:0000256" key="7">
    <source>
        <dbReference type="ARBA" id="ARBA00023136"/>
    </source>
</evidence>
<dbReference type="Proteomes" id="UP000799436">
    <property type="component" value="Unassembled WGS sequence"/>
</dbReference>
<gene>
    <name evidence="10" type="ORF">EJ03DRAFT_281586</name>
</gene>
<reference evidence="10" key="1">
    <citation type="journal article" date="2020" name="Stud. Mycol.">
        <title>101 Dothideomycetes genomes: a test case for predicting lifestyles and emergence of pathogens.</title>
        <authorList>
            <person name="Haridas S."/>
            <person name="Albert R."/>
            <person name="Binder M."/>
            <person name="Bloem J."/>
            <person name="Labutti K."/>
            <person name="Salamov A."/>
            <person name="Andreopoulos B."/>
            <person name="Baker S."/>
            <person name="Barry K."/>
            <person name="Bills G."/>
            <person name="Bluhm B."/>
            <person name="Cannon C."/>
            <person name="Castanera R."/>
            <person name="Culley D."/>
            <person name="Daum C."/>
            <person name="Ezra D."/>
            <person name="Gonzalez J."/>
            <person name="Henrissat B."/>
            <person name="Kuo A."/>
            <person name="Liang C."/>
            <person name="Lipzen A."/>
            <person name="Lutzoni F."/>
            <person name="Magnuson J."/>
            <person name="Mondo S."/>
            <person name="Nolan M."/>
            <person name="Ohm R."/>
            <person name="Pangilinan J."/>
            <person name="Park H.-J."/>
            <person name="Ramirez L."/>
            <person name="Alfaro M."/>
            <person name="Sun H."/>
            <person name="Tritt A."/>
            <person name="Yoshinaga Y."/>
            <person name="Zwiers L.-H."/>
            <person name="Turgeon B."/>
            <person name="Goodwin S."/>
            <person name="Spatafora J."/>
            <person name="Crous P."/>
            <person name="Grigoriev I."/>
        </authorList>
    </citation>
    <scope>NUCLEOTIDE SEQUENCE</scope>
    <source>
        <strain evidence="10">CBS 116005</strain>
    </source>
</reference>
<sequence length="348" mass="37570">MDDEKHRVGGLEATTNDDKKDLEAATLLQLSRPTEYTVTLTTKLIFLGLYFLLNLGLTLSNKAVMQTARLPWLLTVMHSSATSFGCCVLYAMGYFRLTRLNVREHLILVAFSSLFTLNIAISNVSLALVSVPFHQVLRSTTPVATIIIYRTVYSRSYSKQTYSSMVLLIFGVGLATFGDYYFSIIGFALTLLGVLLAAVKSVATNRLMTGNLALGALEVLFRMSPLAAVQCLFYAIASGELDALRSAVNDGTFKLPFLLALGLNALIAFSLNIVSFQTNKVAGALTVSVCGNLKQSLTILLGIMLFDVRVTALNGIGTLITLAGAAYYSSVELATKKIRELAAVSVTA</sequence>
<proteinExistence type="inferred from homology"/>
<feature type="transmembrane region" description="Helical" evidence="8">
    <location>
        <begin position="40"/>
        <end position="60"/>
    </location>
</feature>
<comment type="subunit">
    <text evidence="4">Homooligomer.</text>
</comment>
<feature type="transmembrane region" description="Helical" evidence="8">
    <location>
        <begin position="257"/>
        <end position="274"/>
    </location>
</feature>
<feature type="transmembrane region" description="Helical" evidence="8">
    <location>
        <begin position="281"/>
        <end position="306"/>
    </location>
</feature>